<dbReference type="Proteomes" id="UP000492821">
    <property type="component" value="Unassembled WGS sequence"/>
</dbReference>
<protein>
    <submittedName>
        <fullName evidence="2">Secreted protein</fullName>
    </submittedName>
</protein>
<accession>A0A7E4V6P3</accession>
<name>A0A7E4V6P3_PANRE</name>
<sequence>MLVPLVPPVSSRRFPAPKAPLVPPVPMALLVPPAPLVPMVSPVLLVPKVPLAMLVPMVLPVPLVPTETTVPMANRVPLALATTALPRVQPPAIKPFHHFPNSELQSEWWSGSIDSPVALVFFVSFLVVSSKP</sequence>
<dbReference type="WBParaSite" id="Pan_g16651.t1">
    <property type="protein sequence ID" value="Pan_g16651.t1"/>
    <property type="gene ID" value="Pan_g16651"/>
</dbReference>
<proteinExistence type="predicted"/>
<evidence type="ECO:0000313" key="2">
    <source>
        <dbReference type="WBParaSite" id="Pan_g16651.t1"/>
    </source>
</evidence>
<evidence type="ECO:0000313" key="1">
    <source>
        <dbReference type="Proteomes" id="UP000492821"/>
    </source>
</evidence>
<organism evidence="1 2">
    <name type="scientific">Panagrellus redivivus</name>
    <name type="common">Microworm</name>
    <dbReference type="NCBI Taxonomy" id="6233"/>
    <lineage>
        <taxon>Eukaryota</taxon>
        <taxon>Metazoa</taxon>
        <taxon>Ecdysozoa</taxon>
        <taxon>Nematoda</taxon>
        <taxon>Chromadorea</taxon>
        <taxon>Rhabditida</taxon>
        <taxon>Tylenchina</taxon>
        <taxon>Panagrolaimomorpha</taxon>
        <taxon>Panagrolaimoidea</taxon>
        <taxon>Panagrolaimidae</taxon>
        <taxon>Panagrellus</taxon>
    </lineage>
</organism>
<reference evidence="1" key="1">
    <citation type="journal article" date="2013" name="Genetics">
        <title>The draft genome and transcriptome of Panagrellus redivivus are shaped by the harsh demands of a free-living lifestyle.</title>
        <authorList>
            <person name="Srinivasan J."/>
            <person name="Dillman A.R."/>
            <person name="Macchietto M.G."/>
            <person name="Heikkinen L."/>
            <person name="Lakso M."/>
            <person name="Fracchia K.M."/>
            <person name="Antoshechkin I."/>
            <person name="Mortazavi A."/>
            <person name="Wong G."/>
            <person name="Sternberg P.W."/>
        </authorList>
    </citation>
    <scope>NUCLEOTIDE SEQUENCE [LARGE SCALE GENOMIC DNA]</scope>
    <source>
        <strain evidence="1">MT8872</strain>
    </source>
</reference>
<reference evidence="2" key="2">
    <citation type="submission" date="2020-10" db="UniProtKB">
        <authorList>
            <consortium name="WormBaseParasite"/>
        </authorList>
    </citation>
    <scope>IDENTIFICATION</scope>
</reference>
<keyword evidence="1" id="KW-1185">Reference proteome</keyword>
<dbReference type="AlphaFoldDB" id="A0A7E4V6P3"/>